<organism evidence="4 5">
    <name type="scientific">Polyplax serrata</name>
    <name type="common">Common mouse louse</name>
    <dbReference type="NCBI Taxonomy" id="468196"/>
    <lineage>
        <taxon>Eukaryota</taxon>
        <taxon>Metazoa</taxon>
        <taxon>Ecdysozoa</taxon>
        <taxon>Arthropoda</taxon>
        <taxon>Hexapoda</taxon>
        <taxon>Insecta</taxon>
        <taxon>Pterygota</taxon>
        <taxon>Neoptera</taxon>
        <taxon>Paraneoptera</taxon>
        <taxon>Psocodea</taxon>
        <taxon>Troctomorpha</taxon>
        <taxon>Phthiraptera</taxon>
        <taxon>Anoplura</taxon>
        <taxon>Polyplacidae</taxon>
        <taxon>Polyplax</taxon>
    </lineage>
</organism>
<dbReference type="InterPro" id="IPR036291">
    <property type="entry name" value="NAD(P)-bd_dom_sf"/>
</dbReference>
<comment type="similarity">
    <text evidence="1 3">Belongs to the short-chain dehydrogenases/reductases (SDR) family.</text>
</comment>
<keyword evidence="5" id="KW-1185">Reference proteome</keyword>
<dbReference type="InterPro" id="IPR002347">
    <property type="entry name" value="SDR_fam"/>
</dbReference>
<protein>
    <submittedName>
        <fullName evidence="4">Uncharacterized protein</fullName>
    </submittedName>
</protein>
<dbReference type="Pfam" id="PF00106">
    <property type="entry name" value="adh_short"/>
    <property type="match status" value="1"/>
</dbReference>
<proteinExistence type="inferred from homology"/>
<dbReference type="SUPFAM" id="SSF51735">
    <property type="entry name" value="NAD(P)-binding Rossmann-fold domains"/>
    <property type="match status" value="1"/>
</dbReference>
<sequence length="359" mass="40112">MFWYVCLAAGVAFYFFTRREQVKRIFTIAHYEAVYWILGGAATAENIMYAYKNKLTDLSKRRGDVAIVTGGSRGIGLEVVKKLLECDMHVVIACRRIQAGHNAIDALRRNGTTSGQTDVIQLDTSSMTSVRKFVDEFKTKIGKLHILINNAGIMFVPHSLTEDGFESHLAVNYMGHALLTHLLLPLLKEAGNNSEFYSRIVHVSSCAHVPGSINFDDINYQRKLYIPSEAYAQSKLAQILFSNAVNRILKGENARVTSTALHPGVVDTDLFEGTTLKRFASWVPKLLFRTPEEGCRSVVYSALSQSIEGEGGMYISNCQRSWMSSLARDVAQQEKLMRKTAEMLKLSTFCGSTYNHEGE</sequence>
<dbReference type="PRINTS" id="PR00080">
    <property type="entry name" value="SDRFAMILY"/>
</dbReference>
<accession>A0ABR1B763</accession>
<evidence type="ECO:0000313" key="4">
    <source>
        <dbReference type="EMBL" id="KAK6637338.1"/>
    </source>
</evidence>
<dbReference type="Proteomes" id="UP001359485">
    <property type="component" value="Unassembled WGS sequence"/>
</dbReference>
<keyword evidence="2" id="KW-0560">Oxidoreductase</keyword>
<evidence type="ECO:0000313" key="5">
    <source>
        <dbReference type="Proteomes" id="UP001359485"/>
    </source>
</evidence>
<reference evidence="4 5" key="1">
    <citation type="submission" date="2023-09" db="EMBL/GenBank/DDBJ databases">
        <title>Genomes of two closely related lineages of the louse Polyplax serrata with different host specificities.</title>
        <authorList>
            <person name="Martinu J."/>
            <person name="Tarabai H."/>
            <person name="Stefka J."/>
            <person name="Hypsa V."/>
        </authorList>
    </citation>
    <scope>NUCLEOTIDE SEQUENCE [LARGE SCALE GENOMIC DNA]</scope>
    <source>
        <strain evidence="4">98ZLc_SE</strain>
    </source>
</reference>
<comment type="caution">
    <text evidence="4">The sequence shown here is derived from an EMBL/GenBank/DDBJ whole genome shotgun (WGS) entry which is preliminary data.</text>
</comment>
<evidence type="ECO:0000256" key="2">
    <source>
        <dbReference type="ARBA" id="ARBA00023002"/>
    </source>
</evidence>
<gene>
    <name evidence="4" type="ORF">RUM44_007753</name>
</gene>
<dbReference type="EMBL" id="JAWJWF010000002">
    <property type="protein sequence ID" value="KAK6637338.1"/>
    <property type="molecule type" value="Genomic_DNA"/>
</dbReference>
<dbReference type="PRINTS" id="PR00081">
    <property type="entry name" value="GDHRDH"/>
</dbReference>
<evidence type="ECO:0000256" key="3">
    <source>
        <dbReference type="RuleBase" id="RU000363"/>
    </source>
</evidence>
<dbReference type="Gene3D" id="3.40.50.720">
    <property type="entry name" value="NAD(P)-binding Rossmann-like Domain"/>
    <property type="match status" value="1"/>
</dbReference>
<evidence type="ECO:0000256" key="1">
    <source>
        <dbReference type="ARBA" id="ARBA00006484"/>
    </source>
</evidence>
<dbReference type="PANTHER" id="PTHR24320:SF264">
    <property type="entry name" value="DEHYDROGENASE_REDUCTASE SDR FAMILY MEMBER ON CHROMOSOME X"/>
    <property type="match status" value="1"/>
</dbReference>
<dbReference type="PANTHER" id="PTHR24320">
    <property type="entry name" value="RETINOL DEHYDROGENASE"/>
    <property type="match status" value="1"/>
</dbReference>
<name>A0ABR1B763_POLSC</name>